<dbReference type="SUPFAM" id="SSF51556">
    <property type="entry name" value="Metallo-dependent hydrolases"/>
    <property type="match status" value="1"/>
</dbReference>
<organism evidence="3">
    <name type="scientific">Pseudothermotoga hypogea</name>
    <dbReference type="NCBI Taxonomy" id="57487"/>
    <lineage>
        <taxon>Bacteria</taxon>
        <taxon>Thermotogati</taxon>
        <taxon>Thermotogota</taxon>
        <taxon>Thermotogae</taxon>
        <taxon>Thermotogales</taxon>
        <taxon>Thermotogaceae</taxon>
        <taxon>Pseudothermotoga</taxon>
    </lineage>
</organism>
<dbReference type="InterPro" id="IPR032465">
    <property type="entry name" value="ACMSD"/>
</dbReference>
<name>A0A832IER2_9THEM</name>
<dbReference type="Pfam" id="PF04909">
    <property type="entry name" value="Amidohydro_2"/>
    <property type="match status" value="1"/>
</dbReference>
<reference evidence="3" key="1">
    <citation type="journal article" date="2020" name="mSystems">
        <title>Genome- and Community-Level Interaction Insights into Carbon Utilization and Element Cycling Functions of Hydrothermarchaeota in Hydrothermal Sediment.</title>
        <authorList>
            <person name="Zhou Z."/>
            <person name="Liu Y."/>
            <person name="Xu W."/>
            <person name="Pan J."/>
            <person name="Luo Z.H."/>
            <person name="Li M."/>
        </authorList>
    </citation>
    <scope>NUCLEOTIDE SEQUENCE [LARGE SCALE GENOMIC DNA]</scope>
    <source>
        <strain evidence="3">SpSt-86</strain>
    </source>
</reference>
<proteinExistence type="predicted"/>
<comment type="caution">
    <text evidence="3">The sequence shown here is derived from an EMBL/GenBank/DDBJ whole genome shotgun (WGS) entry which is preliminary data.</text>
</comment>
<evidence type="ECO:0000259" key="2">
    <source>
        <dbReference type="Pfam" id="PF04909"/>
    </source>
</evidence>
<dbReference type="GO" id="GO:0005737">
    <property type="term" value="C:cytoplasm"/>
    <property type="evidence" value="ECO:0007669"/>
    <property type="project" value="TreeGrafter"/>
</dbReference>
<protein>
    <submittedName>
        <fullName evidence="3">Amidohydrolase</fullName>
    </submittedName>
</protein>
<dbReference type="PANTHER" id="PTHR21240:SF28">
    <property type="entry name" value="ISO-OROTATE DECARBOXYLASE (EUROFUNG)"/>
    <property type="match status" value="1"/>
</dbReference>
<sequence length="360" mass="42267">MKRNQRGSCRLLLKDFHPFPQLVTEGHVSIEPTFPVIDAHNHLTMGGYNFGKMKRTKPRIDWDHNLLLSVMDAAKVEKIVDLTPFYGEKLKAVLDFHRPHSDRIVVFGTVDFERVDSPKFPSEVRKAIVQGFKHGMRGLKIFKELGLHYRDKNGKLVMPNDRRLKPVWDTCAELKIPVLIHVADPVAFFQPLDNTNERFEELCAHPEWHFYGKGLPTFHELIQAGEELIAENPQTTFIMAHVGWYSENLRWVSGVLDKYSNAYIDISARIAELGRQPYTAKKFFERYQDRIVFGTDVLPNVEFYRIYYRFLETEDEYFPYAPTPWENSQGRWRIYGLGLDKVILRKVYRDNILNLIDFNW</sequence>
<dbReference type="PANTHER" id="PTHR21240">
    <property type="entry name" value="2-AMINO-3-CARBOXYLMUCONATE-6-SEMIALDEHYDE DECARBOXYLASE"/>
    <property type="match status" value="1"/>
</dbReference>
<feature type="domain" description="Amidohydrolase-related" evidence="2">
    <location>
        <begin position="37"/>
        <end position="355"/>
    </location>
</feature>
<dbReference type="AlphaFoldDB" id="A0A832IER2"/>
<dbReference type="GO" id="GO:0016787">
    <property type="term" value="F:hydrolase activity"/>
    <property type="evidence" value="ECO:0007669"/>
    <property type="project" value="UniProtKB-KW"/>
</dbReference>
<accession>A0A832IER2</accession>
<dbReference type="InterPro" id="IPR006680">
    <property type="entry name" value="Amidohydro-rel"/>
</dbReference>
<evidence type="ECO:0000313" key="3">
    <source>
        <dbReference type="EMBL" id="HGZ79231.1"/>
    </source>
</evidence>
<gene>
    <name evidence="3" type="ORF">ENW55_04525</name>
</gene>
<dbReference type="GO" id="GO:0016831">
    <property type="term" value="F:carboxy-lyase activity"/>
    <property type="evidence" value="ECO:0007669"/>
    <property type="project" value="InterPro"/>
</dbReference>
<dbReference type="GO" id="GO:0019748">
    <property type="term" value="P:secondary metabolic process"/>
    <property type="evidence" value="ECO:0007669"/>
    <property type="project" value="TreeGrafter"/>
</dbReference>
<keyword evidence="1" id="KW-0456">Lyase</keyword>
<dbReference type="Gene3D" id="3.20.20.140">
    <property type="entry name" value="Metal-dependent hydrolases"/>
    <property type="match status" value="1"/>
</dbReference>
<keyword evidence="3" id="KW-0378">Hydrolase</keyword>
<dbReference type="EMBL" id="DTKQ01000036">
    <property type="protein sequence ID" value="HGZ79231.1"/>
    <property type="molecule type" value="Genomic_DNA"/>
</dbReference>
<dbReference type="InterPro" id="IPR032466">
    <property type="entry name" value="Metal_Hydrolase"/>
</dbReference>
<evidence type="ECO:0000256" key="1">
    <source>
        <dbReference type="ARBA" id="ARBA00023239"/>
    </source>
</evidence>